<sequence>MADNPIHYQDLFDQLGPGRQELDDFTKSVGALNRSYKALSKLLDADGQRIAAGLAGIAASNKTLAEQVKGLNVANEQERETLAGLSAELGKMAREQEAYKKAQQGQAEIRRQVADATKQAGTELKKLQTELKQAFTAKDSERVIKAAQAVQQYKRDTDQLNKAIRGANSELTAAAGSYNRLSIETQQLGEKIRALPGGFEATSAEANKLKKEFADNTQKLKDFDREMNQNFREVGAYAKGILEATRALNSQKVALTSEVQALKMQANAAHLSADEHRKLRAEIERTETELQKVTGELRSYGVAASKSGKDSQSLGANAAGMANGFLGAYLGVTALAGAVAATFEKVAEYSDQLASVRKTTNLSKEATDQLAESLKKVDTRTSLSGLLDIAKVGGQLGKAGSEIEGFTKAIDVAVQALEDDFQGGAEQIATELGKIGLVFRKTLGPDQNQNLLAIGSAINQLGADGAATAPFLADVALRVGATAANSRLGLKDVLAYAAVLQETGSSAEVSGTALNRLFNTLSTKTKESFAIAKLADSNLTLKEFKRLVNNDFQGAINIFLKGLNAGGDTTTEFNALLKTLKLQSGEAKNAITTLAKNTDLFAERQATANEQLKTATSLAAEAAIKNDNLAGSWAKLKNDINNFFSSGAGADSLKWLVDATRASLNFKDGFGALFDGRLFGLAKKQVDDYGKSLADSALSQRKFADGTDSLLARFSRLNEVTKPTIKDQQELRETVLQLKDRLGETAVVLNQQTGQYDLNTVAVGRNTKAARAKYLEDATALAKRLEGLDKEAGLSRATATAIQEEATAREKLVRAATGLKSADFEKVLPQQIRQREATPKLYDSSEGAISPLVLQQYKEYVQLTDQAQLSANKAARAEGARNKVLAQLKRLGYDAATAYTLLAQATDDATEKVDESIEKDKQKKQAVADLVKEENALRKQRIEGRIADLDRQAGNPANSEALRTTALQKGKEERIKLAALEREELIHEAAKTYKDQLGGAQALEVARVRLTEQFSAKKLEIERSTDKQVLALHNTLLDQLTAVDKLVINSEIDALESLAQDENRSAQERQQALLDAAARRIEIVELEAASKIRAAKGDAAAEKLIYEELAQQKATILARPRANNSDFTNSELNKQYVLEQTALERKLASGLLSEKDYRKQLKQLDDDYAAFRINNLRKDADAQRQADEEELQRVRNQNAEKQRLREEEGQLVIEGLQNIQGIADAFYQIGSTRRQKELEDLAHKKDQELQVAGDNAELKAQIEDNYRKRDLALRQKQAKADKAAALFNVALNTAMAVTSVLSTGGGTRYADFGISAGILSALVIAQGVAQAAVIAAKPIPQYFKGRENGPAEWAWVGDRGRELIEGKSGGMRLVEKPTVTYLQAGDKVHTAPRTEQILRNNRALQDQLLQRRYLTTMQGQVADMRSATSGPSASVVAVAQAAAQASSRDADRIITALHERPEWRLTEDGLRLYTRKGGTVTRHENAYYRRNG</sequence>
<keyword evidence="4" id="KW-1185">Reference proteome</keyword>
<gene>
    <name evidence="3" type="ORF">GCM10022406_25500</name>
</gene>
<name>A0ABP7N989_9BACT</name>
<reference evidence="4" key="1">
    <citation type="journal article" date="2019" name="Int. J. Syst. Evol. Microbiol.">
        <title>The Global Catalogue of Microorganisms (GCM) 10K type strain sequencing project: providing services to taxonomists for standard genome sequencing and annotation.</title>
        <authorList>
            <consortium name="The Broad Institute Genomics Platform"/>
            <consortium name="The Broad Institute Genome Sequencing Center for Infectious Disease"/>
            <person name="Wu L."/>
            <person name="Ma J."/>
        </authorList>
    </citation>
    <scope>NUCLEOTIDE SEQUENCE [LARGE SCALE GENOMIC DNA]</scope>
    <source>
        <strain evidence="4">JCM 17214</strain>
    </source>
</reference>
<dbReference type="InterPro" id="IPR010090">
    <property type="entry name" value="Phage_tape_meas"/>
</dbReference>
<feature type="domain" description="Phage tail tape measure protein" evidence="2">
    <location>
        <begin position="378"/>
        <end position="578"/>
    </location>
</feature>
<dbReference type="RefSeq" id="WP_345114419.1">
    <property type="nucleotide sequence ID" value="NZ_BAABDH010000041.1"/>
</dbReference>
<dbReference type="Proteomes" id="UP001499909">
    <property type="component" value="Unassembled WGS sequence"/>
</dbReference>
<protein>
    <recommendedName>
        <fullName evidence="2">Phage tail tape measure protein domain-containing protein</fullName>
    </recommendedName>
</protein>
<dbReference type="Pfam" id="PF10145">
    <property type="entry name" value="PhageMin_Tail"/>
    <property type="match status" value="1"/>
</dbReference>
<keyword evidence="1" id="KW-0175">Coiled coil</keyword>
<proteinExistence type="predicted"/>
<organism evidence="3 4">
    <name type="scientific">Hymenobacter algoricola</name>
    <dbReference type="NCBI Taxonomy" id="486267"/>
    <lineage>
        <taxon>Bacteria</taxon>
        <taxon>Pseudomonadati</taxon>
        <taxon>Bacteroidota</taxon>
        <taxon>Cytophagia</taxon>
        <taxon>Cytophagales</taxon>
        <taxon>Hymenobacteraceae</taxon>
        <taxon>Hymenobacter</taxon>
    </lineage>
</organism>
<evidence type="ECO:0000313" key="3">
    <source>
        <dbReference type="EMBL" id="GAA3940380.1"/>
    </source>
</evidence>
<evidence type="ECO:0000256" key="1">
    <source>
        <dbReference type="SAM" id="Coils"/>
    </source>
</evidence>
<feature type="coiled-coil region" evidence="1">
    <location>
        <begin position="1177"/>
        <end position="1207"/>
    </location>
</feature>
<comment type="caution">
    <text evidence="3">The sequence shown here is derived from an EMBL/GenBank/DDBJ whole genome shotgun (WGS) entry which is preliminary data.</text>
</comment>
<evidence type="ECO:0000259" key="2">
    <source>
        <dbReference type="Pfam" id="PF10145"/>
    </source>
</evidence>
<evidence type="ECO:0000313" key="4">
    <source>
        <dbReference type="Proteomes" id="UP001499909"/>
    </source>
</evidence>
<dbReference type="NCBIfam" id="TIGR01760">
    <property type="entry name" value="tape_meas_TP901"/>
    <property type="match status" value="1"/>
</dbReference>
<accession>A0ABP7N989</accession>
<dbReference type="EMBL" id="BAABDH010000041">
    <property type="protein sequence ID" value="GAA3940380.1"/>
    <property type="molecule type" value="Genomic_DNA"/>
</dbReference>